<accession>A0ABV9LLA3</accession>
<organism evidence="2 3">
    <name type="scientific">Geodermatophilus arenarius</name>
    <dbReference type="NCBI Taxonomy" id="1137990"/>
    <lineage>
        <taxon>Bacteria</taxon>
        <taxon>Bacillati</taxon>
        <taxon>Actinomycetota</taxon>
        <taxon>Actinomycetes</taxon>
        <taxon>Geodermatophilales</taxon>
        <taxon>Geodermatophilaceae</taxon>
        <taxon>Geodermatophilus</taxon>
    </lineage>
</organism>
<feature type="compositionally biased region" description="Basic and acidic residues" evidence="1">
    <location>
        <begin position="35"/>
        <end position="47"/>
    </location>
</feature>
<evidence type="ECO:0000313" key="3">
    <source>
        <dbReference type="Proteomes" id="UP001596025"/>
    </source>
</evidence>
<keyword evidence="3" id="KW-1185">Reference proteome</keyword>
<dbReference type="Proteomes" id="UP001596025">
    <property type="component" value="Unassembled WGS sequence"/>
</dbReference>
<name>A0ABV9LLA3_9ACTN</name>
<evidence type="ECO:0000256" key="1">
    <source>
        <dbReference type="SAM" id="MobiDB-lite"/>
    </source>
</evidence>
<feature type="region of interest" description="Disordered" evidence="1">
    <location>
        <begin position="1"/>
        <end position="47"/>
    </location>
</feature>
<reference evidence="3" key="1">
    <citation type="journal article" date="2019" name="Int. J. Syst. Evol. Microbiol.">
        <title>The Global Catalogue of Microorganisms (GCM) 10K type strain sequencing project: providing services to taxonomists for standard genome sequencing and annotation.</title>
        <authorList>
            <consortium name="The Broad Institute Genomics Platform"/>
            <consortium name="The Broad Institute Genome Sequencing Center for Infectious Disease"/>
            <person name="Wu L."/>
            <person name="Ma J."/>
        </authorList>
    </citation>
    <scope>NUCLEOTIDE SEQUENCE [LARGE SCALE GENOMIC DNA]</scope>
    <source>
        <strain evidence="3">CCUG 62763</strain>
    </source>
</reference>
<dbReference type="RefSeq" id="WP_387989334.1">
    <property type="nucleotide sequence ID" value="NZ_JBHSGR010000013.1"/>
</dbReference>
<sequence>MSEQTPEPGPQDEAGVERGGMDEASGAPLTETEIETSKKPEDRDSDV</sequence>
<gene>
    <name evidence="2" type="ORF">ACFO3M_13405</name>
</gene>
<protein>
    <submittedName>
        <fullName evidence="2">Uncharacterized protein</fullName>
    </submittedName>
</protein>
<dbReference type="EMBL" id="JBHSGR010000013">
    <property type="protein sequence ID" value="MFC4694390.1"/>
    <property type="molecule type" value="Genomic_DNA"/>
</dbReference>
<evidence type="ECO:0000313" key="2">
    <source>
        <dbReference type="EMBL" id="MFC4694390.1"/>
    </source>
</evidence>
<proteinExistence type="predicted"/>
<comment type="caution">
    <text evidence="2">The sequence shown here is derived from an EMBL/GenBank/DDBJ whole genome shotgun (WGS) entry which is preliminary data.</text>
</comment>